<dbReference type="Gramene" id="Bo3g143530.1">
    <property type="protein sequence ID" value="Bo3g143530.1"/>
    <property type="gene ID" value="Bo3g143530"/>
</dbReference>
<dbReference type="EnsemblPlants" id="Bo3g143530.1">
    <property type="protein sequence ID" value="Bo3g143530.1"/>
    <property type="gene ID" value="Bo3g143530"/>
</dbReference>
<dbReference type="Proteomes" id="UP000032141">
    <property type="component" value="Chromosome C3"/>
</dbReference>
<dbReference type="HOGENOM" id="CLU_2725680_0_0_1"/>
<dbReference type="AlphaFoldDB" id="A0A0D3BIP3"/>
<proteinExistence type="predicted"/>
<sequence>MEGFLPDVGMGKGLSLMFQKQRKTHTDVSSDVRLVYRERKNNIFFNGSMRLCLTRFKRWMNNTREWPKKLRI</sequence>
<reference evidence="1 2" key="1">
    <citation type="journal article" date="2014" name="Genome Biol.">
        <title>Transcriptome and methylome profiling reveals relics of genome dominance in the mesopolyploid Brassica oleracea.</title>
        <authorList>
            <person name="Parkin I.A."/>
            <person name="Koh C."/>
            <person name="Tang H."/>
            <person name="Robinson S.J."/>
            <person name="Kagale S."/>
            <person name="Clarke W.E."/>
            <person name="Town C.D."/>
            <person name="Nixon J."/>
            <person name="Krishnakumar V."/>
            <person name="Bidwell S.L."/>
            <person name="Denoeud F."/>
            <person name="Belcram H."/>
            <person name="Links M.G."/>
            <person name="Just J."/>
            <person name="Clarke C."/>
            <person name="Bender T."/>
            <person name="Huebert T."/>
            <person name="Mason A.S."/>
            <person name="Pires J.C."/>
            <person name="Barker G."/>
            <person name="Moore J."/>
            <person name="Walley P.G."/>
            <person name="Manoli S."/>
            <person name="Batley J."/>
            <person name="Edwards D."/>
            <person name="Nelson M.N."/>
            <person name="Wang X."/>
            <person name="Paterson A.H."/>
            <person name="King G."/>
            <person name="Bancroft I."/>
            <person name="Chalhoub B."/>
            <person name="Sharpe A.G."/>
        </authorList>
    </citation>
    <scope>NUCLEOTIDE SEQUENCE</scope>
    <source>
        <strain evidence="1 2">cv. TO1000</strain>
    </source>
</reference>
<organism evidence="1 2">
    <name type="scientific">Brassica oleracea var. oleracea</name>
    <dbReference type="NCBI Taxonomy" id="109376"/>
    <lineage>
        <taxon>Eukaryota</taxon>
        <taxon>Viridiplantae</taxon>
        <taxon>Streptophyta</taxon>
        <taxon>Embryophyta</taxon>
        <taxon>Tracheophyta</taxon>
        <taxon>Spermatophyta</taxon>
        <taxon>Magnoliopsida</taxon>
        <taxon>eudicotyledons</taxon>
        <taxon>Gunneridae</taxon>
        <taxon>Pentapetalae</taxon>
        <taxon>rosids</taxon>
        <taxon>malvids</taxon>
        <taxon>Brassicales</taxon>
        <taxon>Brassicaceae</taxon>
        <taxon>Brassiceae</taxon>
        <taxon>Brassica</taxon>
    </lineage>
</organism>
<protein>
    <submittedName>
        <fullName evidence="1">Uncharacterized protein</fullName>
    </submittedName>
</protein>
<keyword evidence="2" id="KW-1185">Reference proteome</keyword>
<reference evidence="1" key="2">
    <citation type="submission" date="2015-03" db="UniProtKB">
        <authorList>
            <consortium name="EnsemblPlants"/>
        </authorList>
    </citation>
    <scope>IDENTIFICATION</scope>
</reference>
<accession>A0A0D3BIP3</accession>
<evidence type="ECO:0000313" key="2">
    <source>
        <dbReference type="Proteomes" id="UP000032141"/>
    </source>
</evidence>
<evidence type="ECO:0000313" key="1">
    <source>
        <dbReference type="EnsemblPlants" id="Bo3g143530.1"/>
    </source>
</evidence>
<name>A0A0D3BIP3_BRAOL</name>